<reference evidence="3" key="1">
    <citation type="submission" date="2020-05" db="EMBL/GenBank/DDBJ databases">
        <title>Chitinophaga laudate sp. nov., isolated from a tropical peat swamp.</title>
        <authorList>
            <person name="Goh C.B.S."/>
            <person name="Lee M.S."/>
            <person name="Parimannan S."/>
            <person name="Pasbakhsh P."/>
            <person name="Yule C.M."/>
            <person name="Rajandas H."/>
            <person name="Loke S."/>
            <person name="Croft L."/>
            <person name="Tan J.B.L."/>
        </authorList>
    </citation>
    <scope>NUCLEOTIDE SEQUENCE</scope>
    <source>
        <strain evidence="3">Mgbs1</strain>
    </source>
</reference>
<name>A0A9Q5D9Q5_9BACT</name>
<evidence type="ECO:0000313" key="4">
    <source>
        <dbReference type="Proteomes" id="UP000281028"/>
    </source>
</evidence>
<feature type="chain" id="PRO_5040512580" description="YD repeat-containing protein" evidence="2">
    <location>
        <begin position="25"/>
        <end position="1321"/>
    </location>
</feature>
<evidence type="ECO:0000256" key="1">
    <source>
        <dbReference type="SAM" id="MobiDB-lite"/>
    </source>
</evidence>
<comment type="caution">
    <text evidence="3">The sequence shown here is derived from an EMBL/GenBank/DDBJ whole genome shotgun (WGS) entry which is preliminary data.</text>
</comment>
<sequence length="1321" mass="147843">MKRTYALKTGLLCMLLYCVQLCFAQVKPLGQSIPSPTAASLGAYGEVPVSFFSGVPGISIPIFDVKGTKLSLPLSLSYHAGGNRIETHPGWVGMGWSIIAGGAINRIVKGVFDEQALDKIQDATGYYYNKGTLNTIDWSSDEVMKAFPISRTLDEEPDEFVFNFMGFSGKFFLDEKGKWQIQGNRPLKITFNNELIDPYVVTQPVYVVETNAISKAFKQFTITDEYGNQYIFGGAGAIEYNDEIAPDKKNYRNGVAHMASTWYLSKIISANGEDVIDFTYDRGPFISSLYMNNINTSINGVGGGFLDVTCESFSYSSFPNGRIISPVYLRKIENKNFRIDFNMSKSDEYTYPTVVYTNICRKFYNSAPDTDYYLEMLQATAGIPYYQTHQLENSKYKNFVWLKLDSINITEKNSNNTYQSVLFNYNNNPLKRLELNSVSFRENLGGQTKDYSFDYNSTELPRYLEGMGDHWGFHNGGQMPAGVSNVNYLTAKTPSIDYVKARILETINYPTGGKTSFFYEMNRYAKILSNDRTSLTATAGDGGGLRISRIVNTDNAGNTTEKEYYYVSGYTAGAFPGSLPGSGILDVKPQYLFSVSGKDEQNKDFTSTIYTPNTIIPLTLNSSGLAVGYSEVVEKEKNGGYTIYKFSNHDNGDYKDIPAYNSYNRQNVPYVPFTTQDFRRGQLLEQTTYNSTGKALSKTLNEYIVVGNAATEVARAVNSTILIICKNQDGRRATTKVAYSLPYYSFLPSKQTNMLYDQLTNSYVTTVREYTYNNSYRLPTVTREQTSNGDIKRTETYYPFDFYTPADATNVHNKMLTANQLNYTIEQRNLLQSGTQTYITGGVLNTYTEQTAGKFVHSTAHVLEASGPIADAGFVKTTYNNGLQKDARYKLRTSQIYDVPNFNLKTLVQNDSQSESYIWGYNNTVPVAVVVNADSSDIAYTSFEYASDNGRWIVPPATYVADGITGKKAYSLASGNIKTPVRTTRQYIVSCWAKNAVPLVNGASPVFVGAAGNNGWKYYQYEVSSAAEITVSGSGLIDELRLYPRDAQMTTYTYDPYLGITSKCDISNQLLTYEYDGFARLKIVRDAQGKIVRLMDYRYKVLDSSDPVWKATGNSRCQLSTAGFNTGRSEQEQKDINPASPTYSTVRWVDTGVSAACPLEKWTDTGNKRCKKDANNQNTGEEEKEQKDMNPLSPTYNTVRWVSLGITNNCPAPQVIVASVEERQVSLIDETDHYQRTSNIYIVLRDLQGNKVNATNLTVNYQETYDANKKVTNTDRSVTFSGNEVLIKSGVVSEWFFNAMGTPVNYFTYDYSILPGTGYTR</sequence>
<evidence type="ECO:0000313" key="3">
    <source>
        <dbReference type="EMBL" id="NSL86442.1"/>
    </source>
</evidence>
<accession>A0A9Q5D9Q5</accession>
<feature type="signal peptide" evidence="2">
    <location>
        <begin position="1"/>
        <end position="24"/>
    </location>
</feature>
<proteinExistence type="predicted"/>
<feature type="region of interest" description="Disordered" evidence="1">
    <location>
        <begin position="1167"/>
        <end position="1192"/>
    </location>
</feature>
<dbReference type="EMBL" id="RIAR02000001">
    <property type="protein sequence ID" value="NSL86442.1"/>
    <property type="molecule type" value="Genomic_DNA"/>
</dbReference>
<evidence type="ECO:0000256" key="2">
    <source>
        <dbReference type="SAM" id="SignalP"/>
    </source>
</evidence>
<organism evidence="3 4">
    <name type="scientific">Chitinophaga solisilvae</name>
    <dbReference type="NCBI Taxonomy" id="1233460"/>
    <lineage>
        <taxon>Bacteria</taxon>
        <taxon>Pseudomonadati</taxon>
        <taxon>Bacteroidota</taxon>
        <taxon>Chitinophagia</taxon>
        <taxon>Chitinophagales</taxon>
        <taxon>Chitinophagaceae</taxon>
        <taxon>Chitinophaga</taxon>
    </lineage>
</organism>
<keyword evidence="2" id="KW-0732">Signal</keyword>
<protein>
    <recommendedName>
        <fullName evidence="5">YD repeat-containing protein</fullName>
    </recommendedName>
</protein>
<dbReference type="OrthoDB" id="680656at2"/>
<dbReference type="Proteomes" id="UP000281028">
    <property type="component" value="Unassembled WGS sequence"/>
</dbReference>
<evidence type="ECO:0008006" key="5">
    <source>
        <dbReference type="Google" id="ProtNLM"/>
    </source>
</evidence>
<gene>
    <name evidence="3" type="ORF">ECE50_006355</name>
</gene>
<keyword evidence="4" id="KW-1185">Reference proteome</keyword>